<evidence type="ECO:0000313" key="1">
    <source>
        <dbReference type="EMBL" id="CAG8065718.1"/>
    </source>
</evidence>
<dbReference type="EMBL" id="MOOB01000131">
    <property type="protein sequence ID" value="OQE69643.1"/>
    <property type="molecule type" value="Genomic_DNA"/>
</dbReference>
<dbReference type="Proteomes" id="UP001153461">
    <property type="component" value="Unassembled WGS sequence"/>
</dbReference>
<dbReference type="PANTHER" id="PTHR42087">
    <property type="entry name" value="ILP IS AN APOPTOSIS INHIBITOR"/>
    <property type="match status" value="1"/>
</dbReference>
<gene>
    <name evidence="2" type="ORF">PENNAL_c0131G05550</name>
    <name evidence="1" type="ORF">PNAL_LOCUS3705</name>
</gene>
<evidence type="ECO:0000313" key="3">
    <source>
        <dbReference type="Proteomes" id="UP000191691"/>
    </source>
</evidence>
<name>A0A1V6X3B8_PENNA</name>
<dbReference type="OrthoDB" id="5086500at2759"/>
<reference evidence="3" key="2">
    <citation type="journal article" date="2017" name="Nat. Microbiol.">
        <title>Global analysis of biosynthetic gene clusters reveals vast potential of secondary metabolite production in Penicillium species.</title>
        <authorList>
            <person name="Nielsen J.C."/>
            <person name="Grijseels S."/>
            <person name="Prigent S."/>
            <person name="Ji B."/>
            <person name="Dainat J."/>
            <person name="Nielsen K.F."/>
            <person name="Frisvad J.C."/>
            <person name="Workman M."/>
            <person name="Nielsen J."/>
        </authorList>
    </citation>
    <scope>NUCLEOTIDE SEQUENCE [LARGE SCALE GENOMIC DNA]</scope>
    <source>
        <strain evidence="3">IBT 13039</strain>
    </source>
</reference>
<proteinExistence type="predicted"/>
<organism evidence="2 3">
    <name type="scientific">Penicillium nalgiovense</name>
    <dbReference type="NCBI Taxonomy" id="60175"/>
    <lineage>
        <taxon>Eukaryota</taxon>
        <taxon>Fungi</taxon>
        <taxon>Dikarya</taxon>
        <taxon>Ascomycota</taxon>
        <taxon>Pezizomycotina</taxon>
        <taxon>Eurotiomycetes</taxon>
        <taxon>Eurotiomycetidae</taxon>
        <taxon>Eurotiales</taxon>
        <taxon>Aspergillaceae</taxon>
        <taxon>Penicillium</taxon>
    </lineage>
</organism>
<comment type="caution">
    <text evidence="2">The sequence shown here is derived from an EMBL/GenBank/DDBJ whole genome shotgun (WGS) entry which is preliminary data.</text>
</comment>
<keyword evidence="3" id="KW-1185">Reference proteome</keyword>
<dbReference type="PANTHER" id="PTHR42087:SF2">
    <property type="match status" value="1"/>
</dbReference>
<reference evidence="2" key="1">
    <citation type="submission" date="2016-10" db="EMBL/GenBank/DDBJ databases">
        <title>Uncovering the secondary metabolism of Penicillium species provides insights into the evolution of 6-MSA pathways.</title>
        <authorList>
            <person name="Nielsen J.C."/>
            <person name="Nielsen J."/>
        </authorList>
    </citation>
    <scope>NUCLEOTIDE SEQUENCE [LARGE SCALE GENOMIC DNA]</scope>
    <source>
        <strain evidence="2">IBT 13039</strain>
    </source>
</reference>
<dbReference type="InterPro" id="IPR053267">
    <property type="entry name" value="Verrucosidin_biosynth-assoc"/>
</dbReference>
<sequence>MSTVKYITENAGFRKRVLGKLSEYAHARPIFSRPRSAFYNDNYSEAFSLGSKSVEIYAERIPGRRECPNEGKTNLNAESILSDSGSGLVDHTGWFPHYKSCVQHFVDYSQYTPGVQSIAAFINIRLPCQRPYGTCALSSRSASLPFISLRPYIRRLIVTAQDSLDFMQSFFGEGWQAGVGCIYKQERAIYLFTAKSSGWASTKAAYDILPDEYTPFLRPLRDPSEDEIRVAESQWSEWLAMEDWMVGARAPW</sequence>
<reference evidence="1" key="3">
    <citation type="submission" date="2021-07" db="EMBL/GenBank/DDBJ databases">
        <authorList>
            <person name="Branca A.L. A."/>
        </authorList>
    </citation>
    <scope>NUCLEOTIDE SEQUENCE</scope>
</reference>
<accession>A0A1V6X3B8</accession>
<evidence type="ECO:0000313" key="2">
    <source>
        <dbReference type="EMBL" id="OQE69643.1"/>
    </source>
</evidence>
<dbReference type="AlphaFoldDB" id="A0A1V6X3B8"/>
<dbReference type="EMBL" id="CAJVNV010000126">
    <property type="protein sequence ID" value="CAG8065718.1"/>
    <property type="molecule type" value="Genomic_DNA"/>
</dbReference>
<protein>
    <submittedName>
        <fullName evidence="2">Uncharacterized protein</fullName>
    </submittedName>
</protein>
<dbReference type="Proteomes" id="UP000191691">
    <property type="component" value="Unassembled WGS sequence"/>
</dbReference>